<sequence>MEFQETTANLARTANQEEMETLLATRRKLTRVSNVQQGLKDLQAKTDPQDQRDHPEKQVKMAILLRTENQARLERQETLDLMAHLARMVGQETTALHSPKSIIIQASLDLLAHPDLQGRLDLKVKRLMTLLVRKDRLGRPEDLEILDRPGKMADLELLEDLVDLERMLDTVPPRTAAVSSGYEEGAPAPAPAPASGGYGSGGGGGDGAHPAPAATVPVSVPAPSNGGGGYGSGGGGGGSGGGGGGETYPAPAAAAPVSVPAPSNGGGGYGSGGGGGGSGGGEGGGGTYPAPAAAAPVSAPAPSSGGGGYGSGGGGGGASPAPAAAAPVSAPAPASGGGGYNAGGGGGEGKKGYRTRRMRVLKTQRKHRQKKL</sequence>
<evidence type="ECO:0000313" key="3">
    <source>
        <dbReference type="Proteomes" id="UP000298663"/>
    </source>
</evidence>
<feature type="compositionally biased region" description="Low complexity" evidence="1">
    <location>
        <begin position="319"/>
        <end position="334"/>
    </location>
</feature>
<feature type="compositionally biased region" description="Gly residues" evidence="1">
    <location>
        <begin position="264"/>
        <end position="287"/>
    </location>
</feature>
<feature type="compositionally biased region" description="Gly residues" evidence="1">
    <location>
        <begin position="335"/>
        <end position="347"/>
    </location>
</feature>
<feature type="compositionally biased region" description="Gly residues" evidence="1">
    <location>
        <begin position="196"/>
        <end position="207"/>
    </location>
</feature>
<feature type="compositionally biased region" description="Gly residues" evidence="1">
    <location>
        <begin position="304"/>
        <end position="318"/>
    </location>
</feature>
<proteinExistence type="predicted"/>
<feature type="compositionally biased region" description="Gly residues" evidence="1">
    <location>
        <begin position="225"/>
        <end position="246"/>
    </location>
</feature>
<dbReference type="AlphaFoldDB" id="A0A4U5M0P5"/>
<feature type="compositionally biased region" description="Basic residues" evidence="1">
    <location>
        <begin position="352"/>
        <end position="372"/>
    </location>
</feature>
<organism evidence="2 3">
    <name type="scientific">Steinernema carpocapsae</name>
    <name type="common">Entomopathogenic nematode</name>
    <dbReference type="NCBI Taxonomy" id="34508"/>
    <lineage>
        <taxon>Eukaryota</taxon>
        <taxon>Metazoa</taxon>
        <taxon>Ecdysozoa</taxon>
        <taxon>Nematoda</taxon>
        <taxon>Chromadorea</taxon>
        <taxon>Rhabditida</taxon>
        <taxon>Tylenchina</taxon>
        <taxon>Panagrolaimomorpha</taxon>
        <taxon>Strongyloidoidea</taxon>
        <taxon>Steinernematidae</taxon>
        <taxon>Steinernema</taxon>
    </lineage>
</organism>
<comment type="caution">
    <text evidence="2">The sequence shown here is derived from an EMBL/GenBank/DDBJ whole genome shotgun (WGS) entry which is preliminary data.</text>
</comment>
<reference evidence="2 3" key="2">
    <citation type="journal article" date="2019" name="G3 (Bethesda)">
        <title>Hybrid Assembly of the Genome of the Entomopathogenic Nematode Steinernema carpocapsae Identifies the X-Chromosome.</title>
        <authorList>
            <person name="Serra L."/>
            <person name="Macchietto M."/>
            <person name="Macias-Munoz A."/>
            <person name="McGill C.J."/>
            <person name="Rodriguez I.M."/>
            <person name="Rodriguez B."/>
            <person name="Murad R."/>
            <person name="Mortazavi A."/>
        </authorList>
    </citation>
    <scope>NUCLEOTIDE SEQUENCE [LARGE SCALE GENOMIC DNA]</scope>
    <source>
        <strain evidence="2 3">ALL</strain>
    </source>
</reference>
<dbReference type="Proteomes" id="UP000298663">
    <property type="component" value="Unassembled WGS sequence"/>
</dbReference>
<reference evidence="2 3" key="1">
    <citation type="journal article" date="2015" name="Genome Biol.">
        <title>Comparative genomics of Steinernema reveals deeply conserved gene regulatory networks.</title>
        <authorList>
            <person name="Dillman A.R."/>
            <person name="Macchietto M."/>
            <person name="Porter C.F."/>
            <person name="Rogers A."/>
            <person name="Williams B."/>
            <person name="Antoshechkin I."/>
            <person name="Lee M.M."/>
            <person name="Goodwin Z."/>
            <person name="Lu X."/>
            <person name="Lewis E.E."/>
            <person name="Goodrich-Blair H."/>
            <person name="Stock S.P."/>
            <person name="Adams B.J."/>
            <person name="Sternberg P.W."/>
            <person name="Mortazavi A."/>
        </authorList>
    </citation>
    <scope>NUCLEOTIDE SEQUENCE [LARGE SCALE GENOMIC DNA]</scope>
    <source>
        <strain evidence="2 3">ALL</strain>
    </source>
</reference>
<dbReference type="STRING" id="34508.A0A4U5M0P5"/>
<accession>A0A4U5M0P5</accession>
<name>A0A4U5M0P5_STECR</name>
<evidence type="ECO:0000256" key="1">
    <source>
        <dbReference type="SAM" id="MobiDB-lite"/>
    </source>
</evidence>
<feature type="region of interest" description="Disordered" evidence="1">
    <location>
        <begin position="176"/>
        <end position="372"/>
    </location>
</feature>
<protein>
    <submittedName>
        <fullName evidence="2">Uncharacterized protein</fullName>
    </submittedName>
</protein>
<evidence type="ECO:0000313" key="2">
    <source>
        <dbReference type="EMBL" id="TKR62228.1"/>
    </source>
</evidence>
<keyword evidence="3" id="KW-1185">Reference proteome</keyword>
<feature type="compositionally biased region" description="Low complexity" evidence="1">
    <location>
        <begin position="208"/>
        <end position="224"/>
    </location>
</feature>
<feature type="compositionally biased region" description="Low complexity" evidence="1">
    <location>
        <begin position="288"/>
        <end position="303"/>
    </location>
</feature>
<gene>
    <name evidence="2" type="ORF">L596_026217</name>
</gene>
<dbReference type="EMBL" id="AZBU02000010">
    <property type="protein sequence ID" value="TKR62228.1"/>
    <property type="molecule type" value="Genomic_DNA"/>
</dbReference>
<feature type="compositionally biased region" description="Low complexity" evidence="1">
    <location>
        <begin position="247"/>
        <end position="263"/>
    </location>
</feature>